<evidence type="ECO:0000256" key="1">
    <source>
        <dbReference type="SAM" id="MobiDB-lite"/>
    </source>
</evidence>
<sequence>MADEITPVGDTHRMPKLYESVLPDLGRLLLSQHLPSVDGKTVTVDEFAAAVEKAKSHIHSKKVFLQLHILRPDYVQFLVDREAWETFCGTPAQKAHPNYRPFPRKDPRIDNPLPQYFDPNILTPDSYGLIYRDNLHPDCPNCNCGIISRSDSEKQHMYEDGGVRMTTPKEEYFAYQNELDEFRERLEAKSKRLGYKDADERWEKECEIQQAEEDERIRNENEPKGKSDVEAIKINEVGIVENAEESKETKKKVDIVTIKINEAEILENAEEPEEPKKKADPVTIKINKEEILENAEEAKEPKTKTKATSGKSKVKSTKKLCSGCFCM</sequence>
<dbReference type="EMBL" id="RCSX01000001">
    <property type="protein sequence ID" value="KAF7940541.1"/>
    <property type="molecule type" value="Genomic_DNA"/>
</dbReference>
<proteinExistence type="predicted"/>
<reference evidence="2 3" key="1">
    <citation type="journal article" date="2020" name="Genome Biol. Evol.">
        <title>Comparative genomics of Sclerotiniaceae.</title>
        <authorList>
            <person name="Valero Jimenez C.A."/>
            <person name="Steentjes M."/>
            <person name="Scholten O.E."/>
            <person name="Van Kan J.A.L."/>
        </authorList>
    </citation>
    <scope>NUCLEOTIDE SEQUENCE [LARGE SCALE GENOMIC DNA]</scope>
    <source>
        <strain evidence="2 3">B1</strain>
    </source>
</reference>
<evidence type="ECO:0000313" key="2">
    <source>
        <dbReference type="EMBL" id="KAF7940541.1"/>
    </source>
</evidence>
<dbReference type="Proteomes" id="UP000783213">
    <property type="component" value="Unassembled WGS sequence"/>
</dbReference>
<feature type="region of interest" description="Disordered" evidence="1">
    <location>
        <begin position="293"/>
        <end position="312"/>
    </location>
</feature>
<dbReference type="GeneID" id="62227443"/>
<dbReference type="RefSeq" id="XP_038815963.1">
    <property type="nucleotide sequence ID" value="XM_038948286.1"/>
</dbReference>
<evidence type="ECO:0000313" key="3">
    <source>
        <dbReference type="Proteomes" id="UP000783213"/>
    </source>
</evidence>
<protein>
    <submittedName>
        <fullName evidence="2">Uncharacterized protein</fullName>
    </submittedName>
</protein>
<comment type="caution">
    <text evidence="2">The sequence shown here is derived from an EMBL/GenBank/DDBJ whole genome shotgun (WGS) entry which is preliminary data.</text>
</comment>
<accession>A0ABQ7J3H0</accession>
<gene>
    <name evidence="2" type="ORF">EAE98_000668</name>
</gene>
<organism evidence="2 3">
    <name type="scientific">Botrytis deweyae</name>
    <dbReference type="NCBI Taxonomy" id="2478750"/>
    <lineage>
        <taxon>Eukaryota</taxon>
        <taxon>Fungi</taxon>
        <taxon>Dikarya</taxon>
        <taxon>Ascomycota</taxon>
        <taxon>Pezizomycotina</taxon>
        <taxon>Leotiomycetes</taxon>
        <taxon>Helotiales</taxon>
        <taxon>Sclerotiniaceae</taxon>
        <taxon>Botrytis</taxon>
    </lineage>
</organism>
<keyword evidence="3" id="KW-1185">Reference proteome</keyword>
<feature type="compositionally biased region" description="Basic and acidic residues" evidence="1">
    <location>
        <begin position="293"/>
        <end position="303"/>
    </location>
</feature>
<name>A0ABQ7J3H0_9HELO</name>